<evidence type="ECO:0000313" key="4">
    <source>
        <dbReference type="EMBL" id="PIW36449.1"/>
    </source>
</evidence>
<dbReference type="SUPFAM" id="SSF52172">
    <property type="entry name" value="CheY-like"/>
    <property type="match status" value="1"/>
</dbReference>
<reference evidence="4 5" key="1">
    <citation type="submission" date="2017-09" db="EMBL/GenBank/DDBJ databases">
        <title>Depth-based differentiation of microbial function through sediment-hosted aquifers and enrichment of novel symbionts in the deep terrestrial subsurface.</title>
        <authorList>
            <person name="Probst A.J."/>
            <person name="Ladd B."/>
            <person name="Jarett J.K."/>
            <person name="Geller-Mcgrath D.E."/>
            <person name="Sieber C.M."/>
            <person name="Emerson J.B."/>
            <person name="Anantharaman K."/>
            <person name="Thomas B.C."/>
            <person name="Malmstrom R."/>
            <person name="Stieglmeier M."/>
            <person name="Klingl A."/>
            <person name="Woyke T."/>
            <person name="Ryan C.M."/>
            <person name="Banfield J.F."/>
        </authorList>
    </citation>
    <scope>NUCLEOTIDE SEQUENCE [LARGE SCALE GENOMIC DNA]</scope>
    <source>
        <strain evidence="4">CG15_BIG_FIL_POST_REV_8_21_14_020_45_12</strain>
    </source>
</reference>
<dbReference type="Proteomes" id="UP000230292">
    <property type="component" value="Unassembled WGS sequence"/>
</dbReference>
<protein>
    <submittedName>
        <fullName evidence="4">Response regulator</fullName>
    </submittedName>
</protein>
<dbReference type="GO" id="GO:0000160">
    <property type="term" value="P:phosphorelay signal transduction system"/>
    <property type="evidence" value="ECO:0007669"/>
    <property type="project" value="InterPro"/>
</dbReference>
<evidence type="ECO:0000256" key="2">
    <source>
        <dbReference type="PROSITE-ProRule" id="PRU00169"/>
    </source>
</evidence>
<feature type="modified residue" description="4-aspartylphosphate" evidence="2">
    <location>
        <position position="54"/>
    </location>
</feature>
<evidence type="ECO:0000259" key="3">
    <source>
        <dbReference type="PROSITE" id="PS50110"/>
    </source>
</evidence>
<dbReference type="EMBL" id="PFGC01000053">
    <property type="protein sequence ID" value="PIW36449.1"/>
    <property type="molecule type" value="Genomic_DNA"/>
</dbReference>
<gene>
    <name evidence="4" type="ORF">COW24_05340</name>
</gene>
<dbReference type="CDD" id="cd17574">
    <property type="entry name" value="REC_OmpR"/>
    <property type="match status" value="1"/>
</dbReference>
<dbReference type="InterPro" id="IPR050595">
    <property type="entry name" value="Bact_response_regulator"/>
</dbReference>
<proteinExistence type="predicted"/>
<name>A0A2M7H2N4_9BACT</name>
<dbReference type="InterPro" id="IPR001789">
    <property type="entry name" value="Sig_transdc_resp-reg_receiver"/>
</dbReference>
<evidence type="ECO:0000256" key="1">
    <source>
        <dbReference type="ARBA" id="ARBA00022553"/>
    </source>
</evidence>
<dbReference type="SMART" id="SM00448">
    <property type="entry name" value="REC"/>
    <property type="match status" value="1"/>
</dbReference>
<feature type="domain" description="Response regulatory" evidence="3">
    <location>
        <begin position="5"/>
        <end position="121"/>
    </location>
</feature>
<comment type="caution">
    <text evidence="4">The sequence shown here is derived from an EMBL/GenBank/DDBJ whole genome shotgun (WGS) entry which is preliminary data.</text>
</comment>
<dbReference type="Pfam" id="PF00072">
    <property type="entry name" value="Response_reg"/>
    <property type="match status" value="1"/>
</dbReference>
<dbReference type="InterPro" id="IPR011006">
    <property type="entry name" value="CheY-like_superfamily"/>
</dbReference>
<dbReference type="PANTHER" id="PTHR44591">
    <property type="entry name" value="STRESS RESPONSE REGULATOR PROTEIN 1"/>
    <property type="match status" value="1"/>
</dbReference>
<dbReference type="PROSITE" id="PS50110">
    <property type="entry name" value="RESPONSE_REGULATORY"/>
    <property type="match status" value="1"/>
</dbReference>
<dbReference type="PANTHER" id="PTHR44591:SF3">
    <property type="entry name" value="RESPONSE REGULATORY DOMAIN-CONTAINING PROTEIN"/>
    <property type="match status" value="1"/>
</dbReference>
<sequence length="130" mass="14496">MASQRVLLVEDDEMLHTMYTQKFTKEGYEVLSGYNGAEGIKIAEEEQPDVILLDIIMPKMDGFVALKKLKKSDTTKHIPVILLTNLGQEEDIRKGKELGASDYFIKANHTPQEVVDKVKEVMTTGGVAQA</sequence>
<dbReference type="AlphaFoldDB" id="A0A2M7H2N4"/>
<evidence type="ECO:0000313" key="5">
    <source>
        <dbReference type="Proteomes" id="UP000230292"/>
    </source>
</evidence>
<organism evidence="4 5">
    <name type="scientific">Candidatus Kerfeldbacteria bacterium CG15_BIG_FIL_POST_REV_8_21_14_020_45_12</name>
    <dbReference type="NCBI Taxonomy" id="2014247"/>
    <lineage>
        <taxon>Bacteria</taxon>
        <taxon>Candidatus Kerfeldiibacteriota</taxon>
    </lineage>
</organism>
<accession>A0A2M7H2N4</accession>
<keyword evidence="1 2" id="KW-0597">Phosphoprotein</keyword>
<dbReference type="Gene3D" id="3.40.50.2300">
    <property type="match status" value="1"/>
</dbReference>